<feature type="region of interest" description="Disordered" evidence="1">
    <location>
        <begin position="81"/>
        <end position="110"/>
    </location>
</feature>
<name>A0A4Z2FH46_9TELE</name>
<dbReference type="Proteomes" id="UP000314294">
    <property type="component" value="Unassembled WGS sequence"/>
</dbReference>
<organism evidence="2 3">
    <name type="scientific">Liparis tanakae</name>
    <name type="common">Tanaka's snailfish</name>
    <dbReference type="NCBI Taxonomy" id="230148"/>
    <lineage>
        <taxon>Eukaryota</taxon>
        <taxon>Metazoa</taxon>
        <taxon>Chordata</taxon>
        <taxon>Craniata</taxon>
        <taxon>Vertebrata</taxon>
        <taxon>Euteleostomi</taxon>
        <taxon>Actinopterygii</taxon>
        <taxon>Neopterygii</taxon>
        <taxon>Teleostei</taxon>
        <taxon>Neoteleostei</taxon>
        <taxon>Acanthomorphata</taxon>
        <taxon>Eupercaria</taxon>
        <taxon>Perciformes</taxon>
        <taxon>Cottioidei</taxon>
        <taxon>Cottales</taxon>
        <taxon>Liparidae</taxon>
        <taxon>Liparis</taxon>
    </lineage>
</organism>
<gene>
    <name evidence="2" type="ORF">EYF80_050159</name>
</gene>
<evidence type="ECO:0000313" key="2">
    <source>
        <dbReference type="EMBL" id="TNN39682.1"/>
    </source>
</evidence>
<dbReference type="EMBL" id="SRLO01001258">
    <property type="protein sequence ID" value="TNN39682.1"/>
    <property type="molecule type" value="Genomic_DNA"/>
</dbReference>
<protein>
    <submittedName>
        <fullName evidence="2">Uncharacterized protein</fullName>
    </submittedName>
</protein>
<keyword evidence="3" id="KW-1185">Reference proteome</keyword>
<accession>A0A4Z2FH46</accession>
<proteinExistence type="predicted"/>
<sequence>MTTASSLSAGGDGSRPASLLWRCSTSATSWRAIVLDLVLDEEHRESEHQNRRELQLYRHHGPEEPHHTASRHGARHIMIPPMNKMAPPIHPTKRAGPKVYLKENCGDPESPPIPPPLIPIPPPLSPLLAYDVNRKLCTTKFAKADTPAMAQIPGN</sequence>
<comment type="caution">
    <text evidence="2">The sequence shown here is derived from an EMBL/GenBank/DDBJ whole genome shotgun (WGS) entry which is preliminary data.</text>
</comment>
<reference evidence="2 3" key="1">
    <citation type="submission" date="2019-03" db="EMBL/GenBank/DDBJ databases">
        <title>First draft genome of Liparis tanakae, snailfish: a comprehensive survey of snailfish specific genes.</title>
        <authorList>
            <person name="Kim W."/>
            <person name="Song I."/>
            <person name="Jeong J.-H."/>
            <person name="Kim D."/>
            <person name="Kim S."/>
            <person name="Ryu S."/>
            <person name="Song J.Y."/>
            <person name="Lee S.K."/>
        </authorList>
    </citation>
    <scope>NUCLEOTIDE SEQUENCE [LARGE SCALE GENOMIC DNA]</scope>
    <source>
        <tissue evidence="2">Muscle</tissue>
    </source>
</reference>
<evidence type="ECO:0000256" key="1">
    <source>
        <dbReference type="SAM" id="MobiDB-lite"/>
    </source>
</evidence>
<dbReference type="AlphaFoldDB" id="A0A4Z2FH46"/>
<evidence type="ECO:0000313" key="3">
    <source>
        <dbReference type="Proteomes" id="UP000314294"/>
    </source>
</evidence>